<keyword evidence="6" id="KW-1185">Reference proteome</keyword>
<dbReference type="EMBL" id="JAOPGA020000612">
    <property type="protein sequence ID" value="KAL0479948.1"/>
    <property type="molecule type" value="Genomic_DNA"/>
</dbReference>
<dbReference type="PANTHER" id="PTHR46734">
    <property type="entry name" value="TELOMERIC REPEAT-BINDING FACTOR 1 TERF1"/>
    <property type="match status" value="1"/>
</dbReference>
<feature type="compositionally biased region" description="Acidic residues" evidence="2">
    <location>
        <begin position="319"/>
        <end position="330"/>
    </location>
</feature>
<feature type="compositionally biased region" description="Basic and acidic residues" evidence="2">
    <location>
        <begin position="174"/>
        <end position="189"/>
    </location>
</feature>
<feature type="region of interest" description="Disordered" evidence="2">
    <location>
        <begin position="291"/>
        <end position="367"/>
    </location>
</feature>
<feature type="domain" description="Myb-like" evidence="3">
    <location>
        <begin position="360"/>
        <end position="414"/>
    </location>
</feature>
<evidence type="ECO:0000259" key="3">
    <source>
        <dbReference type="PROSITE" id="PS50090"/>
    </source>
</evidence>
<dbReference type="PROSITE" id="PS51294">
    <property type="entry name" value="HTH_MYB"/>
    <property type="match status" value="1"/>
</dbReference>
<dbReference type="CDD" id="cd11660">
    <property type="entry name" value="SANT_TRF"/>
    <property type="match status" value="1"/>
</dbReference>
<comment type="caution">
    <text evidence="5">The sequence shown here is derived from an EMBL/GenBank/DDBJ whole genome shotgun (WGS) entry which is preliminary data.</text>
</comment>
<evidence type="ECO:0000256" key="1">
    <source>
        <dbReference type="ARBA" id="ARBA00023242"/>
    </source>
</evidence>
<dbReference type="AlphaFoldDB" id="A0AAW2YSX1"/>
<feature type="region of interest" description="Disordered" evidence="2">
    <location>
        <begin position="173"/>
        <end position="235"/>
    </location>
</feature>
<evidence type="ECO:0000313" key="5">
    <source>
        <dbReference type="EMBL" id="KAL0479948.1"/>
    </source>
</evidence>
<dbReference type="InterPro" id="IPR017930">
    <property type="entry name" value="Myb_dom"/>
</dbReference>
<dbReference type="InterPro" id="IPR052450">
    <property type="entry name" value="TRBD-Containing_Protein"/>
</dbReference>
<dbReference type="PANTHER" id="PTHR46734:SF1">
    <property type="entry name" value="TELOMERIC REPEAT-BINDING FACTOR 1"/>
    <property type="match status" value="1"/>
</dbReference>
<name>A0AAW2YSX1_9EUKA</name>
<accession>A0AAW2YSX1</accession>
<feature type="domain" description="HTH myb-type" evidence="4">
    <location>
        <begin position="364"/>
        <end position="418"/>
    </location>
</feature>
<reference evidence="5 6" key="1">
    <citation type="submission" date="2024-03" db="EMBL/GenBank/DDBJ databases">
        <title>The Acrasis kona genome and developmental transcriptomes reveal deep origins of eukaryotic multicellular pathways.</title>
        <authorList>
            <person name="Sheikh S."/>
            <person name="Fu C.-J."/>
            <person name="Brown M.W."/>
            <person name="Baldauf S.L."/>
        </authorList>
    </citation>
    <scope>NUCLEOTIDE SEQUENCE [LARGE SCALE GENOMIC DNA]</scope>
    <source>
        <strain evidence="5 6">ATCC MYA-3509</strain>
    </source>
</reference>
<dbReference type="SMART" id="SM00717">
    <property type="entry name" value="SANT"/>
    <property type="match status" value="1"/>
</dbReference>
<evidence type="ECO:0000313" key="6">
    <source>
        <dbReference type="Proteomes" id="UP001431209"/>
    </source>
</evidence>
<feature type="compositionally biased region" description="Basic and acidic residues" evidence="2">
    <location>
        <begin position="308"/>
        <end position="318"/>
    </location>
</feature>
<feature type="compositionally biased region" description="Basic residues" evidence="2">
    <location>
        <begin position="349"/>
        <end position="366"/>
    </location>
</feature>
<evidence type="ECO:0000256" key="2">
    <source>
        <dbReference type="SAM" id="MobiDB-lite"/>
    </source>
</evidence>
<gene>
    <name evidence="5" type="ORF">AKO1_007488</name>
</gene>
<dbReference type="PROSITE" id="PS50090">
    <property type="entry name" value="MYB_LIKE"/>
    <property type="match status" value="1"/>
</dbReference>
<dbReference type="Proteomes" id="UP001431209">
    <property type="component" value="Unassembled WGS sequence"/>
</dbReference>
<sequence>MDVEQTSRIHAQGLVLEYLLSIDADDAANKFIENITHKEPFSMKDYSSWVQARFLFNWMRGVINSTEQQSQERIPLILEHLKQIKPTVSEISEGHLQTLEDLIQKVQWCCSLRHEIRELKESNSEKTKLLGVESKIVFQQILLFIQEIAPLLPPPKILDINKNAPAQAEIVEQPLDKHIPSTPSDKKPTDAGIQPSSSIKKAASPVQHDDNDPREDDDNVDLNEAGGFMDLDSDPVGPDIIDEQLLGAKSTSNQEQKVTLGELAQASLEFGMDNDTWLNILDQTNEEVQEFKKKRRADSAVKKRRLNDHHPSAKKLDFDDIEEEPLDEIELFSSDSDNDKPQPAVAVRTQKRTPPPRKKSGGTKKRLWSEQEVKNLVRGLDRYGLGNWSHILRKYEFDPCRDGVSLRDKYRNMVKAGLLS</sequence>
<dbReference type="SUPFAM" id="SSF46689">
    <property type="entry name" value="Homeodomain-like"/>
    <property type="match status" value="1"/>
</dbReference>
<feature type="compositionally biased region" description="Acidic residues" evidence="2">
    <location>
        <begin position="212"/>
        <end position="221"/>
    </location>
</feature>
<dbReference type="Pfam" id="PF00249">
    <property type="entry name" value="Myb_DNA-binding"/>
    <property type="match status" value="1"/>
</dbReference>
<dbReference type="InterPro" id="IPR009057">
    <property type="entry name" value="Homeodomain-like_sf"/>
</dbReference>
<feature type="compositionally biased region" description="Basic residues" evidence="2">
    <location>
        <begin position="292"/>
        <end position="307"/>
    </location>
</feature>
<organism evidence="5 6">
    <name type="scientific">Acrasis kona</name>
    <dbReference type="NCBI Taxonomy" id="1008807"/>
    <lineage>
        <taxon>Eukaryota</taxon>
        <taxon>Discoba</taxon>
        <taxon>Heterolobosea</taxon>
        <taxon>Tetramitia</taxon>
        <taxon>Eutetramitia</taxon>
        <taxon>Acrasidae</taxon>
        <taxon>Acrasis</taxon>
    </lineage>
</organism>
<keyword evidence="1" id="KW-0539">Nucleus</keyword>
<dbReference type="Gene3D" id="1.10.10.60">
    <property type="entry name" value="Homeodomain-like"/>
    <property type="match status" value="1"/>
</dbReference>
<evidence type="ECO:0000259" key="4">
    <source>
        <dbReference type="PROSITE" id="PS51294"/>
    </source>
</evidence>
<protein>
    <submittedName>
        <fullName evidence="5">Uncharacterized protein</fullName>
    </submittedName>
</protein>
<proteinExistence type="predicted"/>
<dbReference type="InterPro" id="IPR001005">
    <property type="entry name" value="SANT/Myb"/>
</dbReference>